<protein>
    <submittedName>
        <fullName evidence="1">Uncharacterized protein</fullName>
    </submittedName>
</protein>
<reference evidence="1 2" key="1">
    <citation type="submission" date="2018-04" db="EMBL/GenBank/DDBJ databases">
        <title>Novel Campyloabacter and Helicobacter Species and Strains.</title>
        <authorList>
            <person name="Mannion A.J."/>
            <person name="Shen Z."/>
            <person name="Fox J.G."/>
        </authorList>
    </citation>
    <scope>NUCLEOTIDE SEQUENCE [LARGE SCALE GENOMIC DNA]</scope>
    <source>
        <strain evidence="1 2">MIT 17-337</strain>
    </source>
</reference>
<accession>A0A3D8IJM6</accession>
<dbReference type="AlphaFoldDB" id="A0A3D8IJM6"/>
<name>A0A3D8IJM6_9HELI</name>
<comment type="caution">
    <text evidence="1">The sequence shown here is derived from an EMBL/GenBank/DDBJ whole genome shotgun (WGS) entry which is preliminary data.</text>
</comment>
<evidence type="ECO:0000313" key="2">
    <source>
        <dbReference type="Proteomes" id="UP000256379"/>
    </source>
</evidence>
<keyword evidence="2" id="KW-1185">Reference proteome</keyword>
<proteinExistence type="predicted"/>
<sequence length="97" mass="11653">MFYQTQSFYQDLELWGKKSKKIVCKTIYSKNLLCNLIYENGIRKNLDKIFLLLGYYGKILEQKIKNIPHNTGIFFIKKVSFILKFYRDKHALHNTLQ</sequence>
<dbReference type="RefSeq" id="WP_115543149.1">
    <property type="nucleotide sequence ID" value="NZ_NXLQ01000012.1"/>
</dbReference>
<dbReference type="EMBL" id="NXLQ01000012">
    <property type="protein sequence ID" value="RDU65358.1"/>
    <property type="molecule type" value="Genomic_DNA"/>
</dbReference>
<gene>
    <name evidence="1" type="ORF">CQA53_06180</name>
</gene>
<dbReference type="Proteomes" id="UP000256379">
    <property type="component" value="Unassembled WGS sequence"/>
</dbReference>
<evidence type="ECO:0000313" key="1">
    <source>
        <dbReference type="EMBL" id="RDU65358.1"/>
    </source>
</evidence>
<organism evidence="1 2">
    <name type="scientific">Helicobacter didelphidarum</name>
    <dbReference type="NCBI Taxonomy" id="2040648"/>
    <lineage>
        <taxon>Bacteria</taxon>
        <taxon>Pseudomonadati</taxon>
        <taxon>Campylobacterota</taxon>
        <taxon>Epsilonproteobacteria</taxon>
        <taxon>Campylobacterales</taxon>
        <taxon>Helicobacteraceae</taxon>
        <taxon>Helicobacter</taxon>
    </lineage>
</organism>